<dbReference type="PANTHER" id="PTHR31677">
    <property type="entry name" value="AP2 DOMAIN CLASS TRANSCRIPTION FACTOR"/>
    <property type="match status" value="1"/>
</dbReference>
<dbReference type="AlphaFoldDB" id="A0A0D3JNR0"/>
<dbReference type="InterPro" id="IPR036955">
    <property type="entry name" value="AP2/ERF_dom_sf"/>
</dbReference>
<reference evidence="9" key="1">
    <citation type="journal article" date="2013" name="Nature">
        <title>Pan genome of the phytoplankton Emiliania underpins its global distribution.</title>
        <authorList>
            <person name="Read B.A."/>
            <person name="Kegel J."/>
            <person name="Klute M.J."/>
            <person name="Kuo A."/>
            <person name="Lefebvre S.C."/>
            <person name="Maumus F."/>
            <person name="Mayer C."/>
            <person name="Miller J."/>
            <person name="Monier A."/>
            <person name="Salamov A."/>
            <person name="Young J."/>
            <person name="Aguilar M."/>
            <person name="Claverie J.M."/>
            <person name="Frickenhaus S."/>
            <person name="Gonzalez K."/>
            <person name="Herman E.K."/>
            <person name="Lin Y.C."/>
            <person name="Napier J."/>
            <person name="Ogata H."/>
            <person name="Sarno A.F."/>
            <person name="Shmutz J."/>
            <person name="Schroeder D."/>
            <person name="de Vargas C."/>
            <person name="Verret F."/>
            <person name="von Dassow P."/>
            <person name="Valentin K."/>
            <person name="Van de Peer Y."/>
            <person name="Wheeler G."/>
            <person name="Dacks J.B."/>
            <person name="Delwiche C.F."/>
            <person name="Dyhrman S.T."/>
            <person name="Glockner G."/>
            <person name="John U."/>
            <person name="Richards T."/>
            <person name="Worden A.Z."/>
            <person name="Zhang X."/>
            <person name="Grigoriev I.V."/>
            <person name="Allen A.E."/>
            <person name="Bidle K."/>
            <person name="Borodovsky M."/>
            <person name="Bowler C."/>
            <person name="Brownlee C."/>
            <person name="Cock J.M."/>
            <person name="Elias M."/>
            <person name="Gladyshev V.N."/>
            <person name="Groth M."/>
            <person name="Guda C."/>
            <person name="Hadaegh A."/>
            <person name="Iglesias-Rodriguez M.D."/>
            <person name="Jenkins J."/>
            <person name="Jones B.M."/>
            <person name="Lawson T."/>
            <person name="Leese F."/>
            <person name="Lindquist E."/>
            <person name="Lobanov A."/>
            <person name="Lomsadze A."/>
            <person name="Malik S.B."/>
            <person name="Marsh M.E."/>
            <person name="Mackinder L."/>
            <person name="Mock T."/>
            <person name="Mueller-Roeber B."/>
            <person name="Pagarete A."/>
            <person name="Parker M."/>
            <person name="Probert I."/>
            <person name="Quesneville H."/>
            <person name="Raines C."/>
            <person name="Rensing S.A."/>
            <person name="Riano-Pachon D.M."/>
            <person name="Richier S."/>
            <person name="Rokitta S."/>
            <person name="Shiraiwa Y."/>
            <person name="Soanes D.M."/>
            <person name="van der Giezen M."/>
            <person name="Wahlund T.M."/>
            <person name="Williams B."/>
            <person name="Wilson W."/>
            <person name="Wolfe G."/>
            <person name="Wurch L.L."/>
        </authorList>
    </citation>
    <scope>NUCLEOTIDE SEQUENCE</scope>
</reference>
<protein>
    <recommendedName>
        <fullName evidence="7">AP2/ERF domain-containing protein</fullName>
    </recommendedName>
</protein>
<keyword evidence="5" id="KW-0539">Nucleus</keyword>
<evidence type="ECO:0000256" key="3">
    <source>
        <dbReference type="ARBA" id="ARBA00023125"/>
    </source>
</evidence>
<evidence type="ECO:0000256" key="4">
    <source>
        <dbReference type="ARBA" id="ARBA00023163"/>
    </source>
</evidence>
<dbReference type="RefSeq" id="XP_005777574.1">
    <property type="nucleotide sequence ID" value="XM_005777517.1"/>
</dbReference>
<dbReference type="GO" id="GO:0005634">
    <property type="term" value="C:nucleus"/>
    <property type="evidence" value="ECO:0007669"/>
    <property type="project" value="UniProtKB-SubCell"/>
</dbReference>
<dbReference type="SUPFAM" id="SSF54171">
    <property type="entry name" value="DNA-binding domain"/>
    <property type="match status" value="2"/>
</dbReference>
<keyword evidence="9" id="KW-1185">Reference proteome</keyword>
<feature type="region of interest" description="Disordered" evidence="6">
    <location>
        <begin position="152"/>
        <end position="173"/>
    </location>
</feature>
<name>A0A0D3JNR0_EMIH1</name>
<organism evidence="8 9">
    <name type="scientific">Emiliania huxleyi (strain CCMP1516)</name>
    <dbReference type="NCBI Taxonomy" id="280463"/>
    <lineage>
        <taxon>Eukaryota</taxon>
        <taxon>Haptista</taxon>
        <taxon>Haptophyta</taxon>
        <taxon>Prymnesiophyceae</taxon>
        <taxon>Isochrysidales</taxon>
        <taxon>Noelaerhabdaceae</taxon>
        <taxon>Emiliania</taxon>
    </lineage>
</organism>
<evidence type="ECO:0000256" key="6">
    <source>
        <dbReference type="SAM" id="MobiDB-lite"/>
    </source>
</evidence>
<evidence type="ECO:0000259" key="7">
    <source>
        <dbReference type="PROSITE" id="PS51032"/>
    </source>
</evidence>
<reference evidence="8" key="2">
    <citation type="submission" date="2024-10" db="UniProtKB">
        <authorList>
            <consortium name="EnsemblProtists"/>
        </authorList>
    </citation>
    <scope>IDENTIFICATION</scope>
</reference>
<dbReference type="EnsemblProtists" id="EOD25145">
    <property type="protein sequence ID" value="EOD25145"/>
    <property type="gene ID" value="EMIHUDRAFT_206274"/>
</dbReference>
<dbReference type="KEGG" id="ehx:EMIHUDRAFT_206274"/>
<dbReference type="PANTHER" id="PTHR31677:SF196">
    <property type="entry name" value="ETHYLENE-RESPONSIVE TRANSCRIPTION FACTOR ERF109"/>
    <property type="match status" value="1"/>
</dbReference>
<comment type="subcellular location">
    <subcellularLocation>
        <location evidence="1">Nucleus</location>
    </subcellularLocation>
</comment>
<dbReference type="HOGENOM" id="CLU_884053_0_0_1"/>
<dbReference type="GeneID" id="17270691"/>
<dbReference type="GO" id="GO:0003700">
    <property type="term" value="F:DNA-binding transcription factor activity"/>
    <property type="evidence" value="ECO:0007669"/>
    <property type="project" value="InterPro"/>
</dbReference>
<keyword evidence="3" id="KW-0238">DNA-binding</keyword>
<dbReference type="InterPro" id="IPR016177">
    <property type="entry name" value="DNA-bd_dom_sf"/>
</dbReference>
<proteinExistence type="predicted"/>
<dbReference type="Gene3D" id="3.30.730.10">
    <property type="entry name" value="AP2/ERF domain"/>
    <property type="match status" value="2"/>
</dbReference>
<accession>A0A0D3JNR0</accession>
<dbReference type="InterPro" id="IPR001471">
    <property type="entry name" value="AP2/ERF_dom"/>
</dbReference>
<evidence type="ECO:0000313" key="9">
    <source>
        <dbReference type="Proteomes" id="UP000013827"/>
    </source>
</evidence>
<evidence type="ECO:0000256" key="5">
    <source>
        <dbReference type="ARBA" id="ARBA00023242"/>
    </source>
</evidence>
<dbReference type="PaxDb" id="2903-EOD25145"/>
<evidence type="ECO:0000313" key="8">
    <source>
        <dbReference type="EnsemblProtists" id="EOD25145"/>
    </source>
</evidence>
<feature type="domain" description="AP2/ERF" evidence="7">
    <location>
        <begin position="194"/>
        <end position="251"/>
    </location>
</feature>
<dbReference type="PROSITE" id="PS51032">
    <property type="entry name" value="AP2_ERF"/>
    <property type="match status" value="1"/>
</dbReference>
<evidence type="ECO:0000256" key="1">
    <source>
        <dbReference type="ARBA" id="ARBA00004123"/>
    </source>
</evidence>
<keyword evidence="2" id="KW-0805">Transcription regulation</keyword>
<dbReference type="Proteomes" id="UP000013827">
    <property type="component" value="Unassembled WGS sequence"/>
</dbReference>
<sequence>MSVPGGTLECWICDKPADRACPWCLPSAETVICHECFDKLVTERARVHPGMEGCSAGEGGPPGLLSRAAVWPPQPSGAGLDAVRLAGAEGAALILSFYTETGYKGVIRGEYVDGTPFYEVRGCSISGRKYISPEHAALARWRAIFPSHLQLPEAGRSSRPRGGDRRAGSSRQAAAVAAEAEGLRLHLSSSSSTGYKGVSRERSRFRAQHHVDGKDVYLGSFDTAVEAAVAYARAVGEYQPPAQPPPTVAAEAEGLRLHLSTSSRTGYKNVSRERSRFRAQHHVDGKDVYLGSFDTAVEAAVAYARAVGEAGVAKT</sequence>
<evidence type="ECO:0000256" key="2">
    <source>
        <dbReference type="ARBA" id="ARBA00023015"/>
    </source>
</evidence>
<keyword evidence="4" id="KW-0804">Transcription</keyword>
<dbReference type="GO" id="GO:0003677">
    <property type="term" value="F:DNA binding"/>
    <property type="evidence" value="ECO:0007669"/>
    <property type="project" value="UniProtKB-KW"/>
</dbReference>